<dbReference type="Proteomes" id="UP001241377">
    <property type="component" value="Unassembled WGS sequence"/>
</dbReference>
<organism evidence="1 2">
    <name type="scientific">Naganishia cerealis</name>
    <dbReference type="NCBI Taxonomy" id="610337"/>
    <lineage>
        <taxon>Eukaryota</taxon>
        <taxon>Fungi</taxon>
        <taxon>Dikarya</taxon>
        <taxon>Basidiomycota</taxon>
        <taxon>Agaricomycotina</taxon>
        <taxon>Tremellomycetes</taxon>
        <taxon>Filobasidiales</taxon>
        <taxon>Filobasidiaceae</taxon>
        <taxon>Naganishia</taxon>
    </lineage>
</organism>
<protein>
    <submittedName>
        <fullName evidence="1">Uncharacterized protein</fullName>
    </submittedName>
</protein>
<comment type="caution">
    <text evidence="1">The sequence shown here is derived from an EMBL/GenBank/DDBJ whole genome shotgun (WGS) entry which is preliminary data.</text>
</comment>
<accession>A0ACC2VID9</accession>
<sequence length="215" mass="22516">MTGLPSSARPSTSSGQQGGEMMNMQPGRIGPFQNQEQAPTMNMDRSRAEVSGSSNGGISDNTTYGEYGMQVSNSTQSNRLPPSVMSAQASSDTSAPGLHPSADMPAFSSMPFEYGSSSSAGPAGTGTVSGYQVGSSSSAGNGMVQSFDQRGQSSVYQDRSNQGPSYYNAGKGQGEQAQSSSVDQESFEVSLHVRLYVMGLSIERVACHFFTVHET</sequence>
<evidence type="ECO:0000313" key="2">
    <source>
        <dbReference type="Proteomes" id="UP001241377"/>
    </source>
</evidence>
<proteinExistence type="predicted"/>
<gene>
    <name evidence="1" type="ORF">QFC19_006209</name>
</gene>
<keyword evidence="2" id="KW-1185">Reference proteome</keyword>
<dbReference type="EMBL" id="JASBWR010000073">
    <property type="protein sequence ID" value="KAJ9098871.1"/>
    <property type="molecule type" value="Genomic_DNA"/>
</dbReference>
<evidence type="ECO:0000313" key="1">
    <source>
        <dbReference type="EMBL" id="KAJ9098871.1"/>
    </source>
</evidence>
<reference evidence="1" key="1">
    <citation type="submission" date="2023-04" db="EMBL/GenBank/DDBJ databases">
        <title>Draft Genome sequencing of Naganishia species isolated from polar environments using Oxford Nanopore Technology.</title>
        <authorList>
            <person name="Leo P."/>
            <person name="Venkateswaran K."/>
        </authorList>
    </citation>
    <scope>NUCLEOTIDE SEQUENCE</scope>
    <source>
        <strain evidence="1">MNA-CCFEE 5261</strain>
    </source>
</reference>
<name>A0ACC2VID9_9TREE</name>